<keyword evidence="2" id="KW-0547">Nucleotide-binding</keyword>
<evidence type="ECO:0000256" key="1">
    <source>
        <dbReference type="ARBA" id="ARBA00005417"/>
    </source>
</evidence>
<dbReference type="PROSITE" id="PS50893">
    <property type="entry name" value="ABC_TRANSPORTER_2"/>
    <property type="match status" value="1"/>
</dbReference>
<dbReference type="SMART" id="SM00382">
    <property type="entry name" value="AAA"/>
    <property type="match status" value="1"/>
</dbReference>
<gene>
    <name evidence="5" type="ORF">KJ970_07445</name>
</gene>
<sequence>MIVFNHVSKQYPGSGREWALQDVHFQIPAGEIVCFLGHSGAGKSTILRLITMEERPSEGWVSVGDASSETVRPSEIPALRRQMGVVYQDFRLLPDKTIWENVAYALRMTGCLNGRVIQKLVTRVLEKVGILHKKHAYPHQLSGGEQQRAALGRALIHEPAIILADEPTGNLDREMGREIMGLLKDINQRGTTVIVATHDEALARGCAHRLVFLKDGMKEREETLVTRPAVFSL</sequence>
<dbReference type="Pfam" id="PF00005">
    <property type="entry name" value="ABC_tran"/>
    <property type="match status" value="1"/>
</dbReference>
<protein>
    <submittedName>
        <fullName evidence="5">ATP-binding cassette domain-containing protein</fullName>
    </submittedName>
</protein>
<dbReference type="InterPro" id="IPR017871">
    <property type="entry name" value="ABC_transporter-like_CS"/>
</dbReference>
<dbReference type="EMBL" id="JAHJDP010000035">
    <property type="protein sequence ID" value="MBU2690748.1"/>
    <property type="molecule type" value="Genomic_DNA"/>
</dbReference>
<dbReference type="SUPFAM" id="SSF52540">
    <property type="entry name" value="P-loop containing nucleoside triphosphate hydrolases"/>
    <property type="match status" value="1"/>
</dbReference>
<dbReference type="Proteomes" id="UP000777784">
    <property type="component" value="Unassembled WGS sequence"/>
</dbReference>
<dbReference type="GO" id="GO:0016887">
    <property type="term" value="F:ATP hydrolysis activity"/>
    <property type="evidence" value="ECO:0007669"/>
    <property type="project" value="InterPro"/>
</dbReference>
<evidence type="ECO:0000256" key="2">
    <source>
        <dbReference type="ARBA" id="ARBA00022741"/>
    </source>
</evidence>
<evidence type="ECO:0000259" key="4">
    <source>
        <dbReference type="PROSITE" id="PS50893"/>
    </source>
</evidence>
<dbReference type="PANTHER" id="PTHR24220">
    <property type="entry name" value="IMPORT ATP-BINDING PROTEIN"/>
    <property type="match status" value="1"/>
</dbReference>
<dbReference type="InterPro" id="IPR027417">
    <property type="entry name" value="P-loop_NTPase"/>
</dbReference>
<comment type="caution">
    <text evidence="5">The sequence shown here is derived from an EMBL/GenBank/DDBJ whole genome shotgun (WGS) entry which is preliminary data.</text>
</comment>
<dbReference type="PANTHER" id="PTHR24220:SF470">
    <property type="entry name" value="CELL DIVISION ATP-BINDING PROTEIN FTSE"/>
    <property type="match status" value="1"/>
</dbReference>
<dbReference type="GO" id="GO:0005524">
    <property type="term" value="F:ATP binding"/>
    <property type="evidence" value="ECO:0007669"/>
    <property type="project" value="UniProtKB-KW"/>
</dbReference>
<dbReference type="FunFam" id="3.40.50.300:FF:000056">
    <property type="entry name" value="Cell division ATP-binding protein FtsE"/>
    <property type="match status" value="1"/>
</dbReference>
<dbReference type="PROSITE" id="PS00211">
    <property type="entry name" value="ABC_TRANSPORTER_1"/>
    <property type="match status" value="1"/>
</dbReference>
<dbReference type="InterPro" id="IPR003439">
    <property type="entry name" value="ABC_transporter-like_ATP-bd"/>
</dbReference>
<evidence type="ECO:0000256" key="3">
    <source>
        <dbReference type="ARBA" id="ARBA00022840"/>
    </source>
</evidence>
<dbReference type="Gene3D" id="3.40.50.300">
    <property type="entry name" value="P-loop containing nucleotide triphosphate hydrolases"/>
    <property type="match status" value="1"/>
</dbReference>
<organism evidence="5 6">
    <name type="scientific">Eiseniibacteriota bacterium</name>
    <dbReference type="NCBI Taxonomy" id="2212470"/>
    <lineage>
        <taxon>Bacteria</taxon>
        <taxon>Candidatus Eiseniibacteriota</taxon>
    </lineage>
</organism>
<reference evidence="5" key="1">
    <citation type="submission" date="2021-05" db="EMBL/GenBank/DDBJ databases">
        <title>Energy efficiency and biological interactions define the core microbiome of deep oligotrophic groundwater.</title>
        <authorList>
            <person name="Mehrshad M."/>
            <person name="Lopez-Fernandez M."/>
            <person name="Bell E."/>
            <person name="Bernier-Latmani R."/>
            <person name="Bertilsson S."/>
            <person name="Dopson M."/>
        </authorList>
    </citation>
    <scope>NUCLEOTIDE SEQUENCE</scope>
    <source>
        <strain evidence="5">Modern_marine.mb.64</strain>
    </source>
</reference>
<accession>A0A948RWB4</accession>
<dbReference type="InterPro" id="IPR015854">
    <property type="entry name" value="ABC_transpr_LolD-like"/>
</dbReference>
<dbReference type="InterPro" id="IPR003593">
    <property type="entry name" value="AAA+_ATPase"/>
</dbReference>
<dbReference type="AlphaFoldDB" id="A0A948RWB4"/>
<feature type="domain" description="ABC transporter" evidence="4">
    <location>
        <begin position="2"/>
        <end position="233"/>
    </location>
</feature>
<dbReference type="GO" id="GO:0005886">
    <property type="term" value="C:plasma membrane"/>
    <property type="evidence" value="ECO:0007669"/>
    <property type="project" value="UniProtKB-ARBA"/>
</dbReference>
<dbReference type="GO" id="GO:0022857">
    <property type="term" value="F:transmembrane transporter activity"/>
    <property type="evidence" value="ECO:0007669"/>
    <property type="project" value="TreeGrafter"/>
</dbReference>
<name>A0A948RWB4_UNCEI</name>
<keyword evidence="3 5" id="KW-0067">ATP-binding</keyword>
<comment type="similarity">
    <text evidence="1">Belongs to the ABC transporter superfamily.</text>
</comment>
<proteinExistence type="inferred from homology"/>
<evidence type="ECO:0000313" key="5">
    <source>
        <dbReference type="EMBL" id="MBU2690748.1"/>
    </source>
</evidence>
<evidence type="ECO:0000313" key="6">
    <source>
        <dbReference type="Proteomes" id="UP000777784"/>
    </source>
</evidence>